<dbReference type="Pfam" id="PF04542">
    <property type="entry name" value="Sigma70_r2"/>
    <property type="match status" value="1"/>
</dbReference>
<keyword evidence="4" id="KW-0804">Transcription</keyword>
<dbReference type="EMBL" id="QFRI01000001">
    <property type="protein sequence ID" value="PWH83154.1"/>
    <property type="molecule type" value="Genomic_DNA"/>
</dbReference>
<evidence type="ECO:0000256" key="3">
    <source>
        <dbReference type="ARBA" id="ARBA00023082"/>
    </source>
</evidence>
<protein>
    <submittedName>
        <fullName evidence="7">RNA polymerase subunit sigma-70</fullName>
    </submittedName>
</protein>
<name>A0A2U2X5X5_9FLAO</name>
<dbReference type="NCBIfam" id="TIGR02937">
    <property type="entry name" value="sigma70-ECF"/>
    <property type="match status" value="1"/>
</dbReference>
<reference evidence="7 8" key="1">
    <citation type="submission" date="2018-05" db="EMBL/GenBank/DDBJ databases">
        <title>Algibacter marinivivus sp. nov., isolated from sample around a algae.</title>
        <authorList>
            <person name="Zhong X."/>
        </authorList>
    </citation>
    <scope>NUCLEOTIDE SEQUENCE [LARGE SCALE GENOMIC DNA]</scope>
    <source>
        <strain evidence="7 8">ZY111</strain>
    </source>
</reference>
<reference evidence="8" key="2">
    <citation type="submission" date="2018-05" db="EMBL/GenBank/DDBJ databases">
        <title>Algibacter marinivivus sp. nov., isolated from sample around a algae.</title>
        <authorList>
            <person name="Lu D."/>
        </authorList>
    </citation>
    <scope>NUCLEOTIDE SEQUENCE [LARGE SCALE GENOMIC DNA]</scope>
    <source>
        <strain evidence="8">ZY111</strain>
    </source>
</reference>
<dbReference type="InterPro" id="IPR007627">
    <property type="entry name" value="RNA_pol_sigma70_r2"/>
</dbReference>
<dbReference type="Proteomes" id="UP000245375">
    <property type="component" value="Unassembled WGS sequence"/>
</dbReference>
<evidence type="ECO:0000259" key="5">
    <source>
        <dbReference type="Pfam" id="PF04542"/>
    </source>
</evidence>
<dbReference type="AlphaFoldDB" id="A0A2U2X5X5"/>
<keyword evidence="3" id="KW-0731">Sigma factor</keyword>
<dbReference type="Gene3D" id="1.10.10.10">
    <property type="entry name" value="Winged helix-like DNA-binding domain superfamily/Winged helix DNA-binding domain"/>
    <property type="match status" value="1"/>
</dbReference>
<comment type="similarity">
    <text evidence="1">Belongs to the sigma-70 factor family. ECF subfamily.</text>
</comment>
<sequence length="205" mass="24095">MLPVLYITTETLKLLIIFKKYLYIFKNKKANLQKETIHNICQTQIFEGIYNKYSKDLHDFLYYKYGSQINPDDKAQEAFIKLWDNCKSVTLAKAKSFLFTVANNLVLNDIKHQKVVLNYQKKSQKTHTNETPEFLFEESEFLESYKKALASLNEDQRVAFLLNKVEGKKHAEIAEQLGVTKKVVEYRIYSAFSKLKEVLENFNIK</sequence>
<dbReference type="GO" id="GO:0003677">
    <property type="term" value="F:DNA binding"/>
    <property type="evidence" value="ECO:0007669"/>
    <property type="project" value="InterPro"/>
</dbReference>
<organism evidence="7 8">
    <name type="scientific">Algibacter marinivivus</name>
    <dbReference type="NCBI Taxonomy" id="2100723"/>
    <lineage>
        <taxon>Bacteria</taxon>
        <taxon>Pseudomonadati</taxon>
        <taxon>Bacteroidota</taxon>
        <taxon>Flavobacteriia</taxon>
        <taxon>Flavobacteriales</taxon>
        <taxon>Flavobacteriaceae</taxon>
        <taxon>Algibacter</taxon>
    </lineage>
</organism>
<dbReference type="PANTHER" id="PTHR43133:SF46">
    <property type="entry name" value="RNA POLYMERASE SIGMA-70 FACTOR ECF SUBFAMILY"/>
    <property type="match status" value="1"/>
</dbReference>
<dbReference type="InterPro" id="IPR013249">
    <property type="entry name" value="RNA_pol_sigma70_r4_t2"/>
</dbReference>
<dbReference type="InterPro" id="IPR036388">
    <property type="entry name" value="WH-like_DNA-bd_sf"/>
</dbReference>
<proteinExistence type="inferred from homology"/>
<feature type="domain" description="RNA polymerase sigma factor 70 region 4 type 2" evidence="6">
    <location>
        <begin position="144"/>
        <end position="195"/>
    </location>
</feature>
<dbReference type="CDD" id="cd06171">
    <property type="entry name" value="Sigma70_r4"/>
    <property type="match status" value="1"/>
</dbReference>
<dbReference type="Gene3D" id="1.10.1740.10">
    <property type="match status" value="1"/>
</dbReference>
<dbReference type="PANTHER" id="PTHR43133">
    <property type="entry name" value="RNA POLYMERASE ECF-TYPE SIGMA FACTO"/>
    <property type="match status" value="1"/>
</dbReference>
<dbReference type="GO" id="GO:0016987">
    <property type="term" value="F:sigma factor activity"/>
    <property type="evidence" value="ECO:0007669"/>
    <property type="project" value="UniProtKB-KW"/>
</dbReference>
<dbReference type="InterPro" id="IPR013324">
    <property type="entry name" value="RNA_pol_sigma_r3/r4-like"/>
</dbReference>
<accession>A0A2U2X5X5</accession>
<dbReference type="GO" id="GO:0006352">
    <property type="term" value="P:DNA-templated transcription initiation"/>
    <property type="evidence" value="ECO:0007669"/>
    <property type="project" value="InterPro"/>
</dbReference>
<evidence type="ECO:0000256" key="2">
    <source>
        <dbReference type="ARBA" id="ARBA00023015"/>
    </source>
</evidence>
<dbReference type="InterPro" id="IPR014284">
    <property type="entry name" value="RNA_pol_sigma-70_dom"/>
</dbReference>
<gene>
    <name evidence="7" type="ORF">DIS18_00955</name>
</gene>
<dbReference type="SUPFAM" id="SSF88946">
    <property type="entry name" value="Sigma2 domain of RNA polymerase sigma factors"/>
    <property type="match status" value="1"/>
</dbReference>
<evidence type="ECO:0000259" key="6">
    <source>
        <dbReference type="Pfam" id="PF08281"/>
    </source>
</evidence>
<dbReference type="OrthoDB" id="659855at2"/>
<evidence type="ECO:0000256" key="4">
    <source>
        <dbReference type="ARBA" id="ARBA00023163"/>
    </source>
</evidence>
<feature type="domain" description="RNA polymerase sigma-70 region 2" evidence="5">
    <location>
        <begin position="49"/>
        <end position="114"/>
    </location>
</feature>
<dbReference type="SUPFAM" id="SSF88659">
    <property type="entry name" value="Sigma3 and sigma4 domains of RNA polymerase sigma factors"/>
    <property type="match status" value="1"/>
</dbReference>
<keyword evidence="2" id="KW-0805">Transcription regulation</keyword>
<evidence type="ECO:0000313" key="8">
    <source>
        <dbReference type="Proteomes" id="UP000245375"/>
    </source>
</evidence>
<evidence type="ECO:0000256" key="1">
    <source>
        <dbReference type="ARBA" id="ARBA00010641"/>
    </source>
</evidence>
<dbReference type="InterPro" id="IPR039425">
    <property type="entry name" value="RNA_pol_sigma-70-like"/>
</dbReference>
<dbReference type="InterPro" id="IPR013325">
    <property type="entry name" value="RNA_pol_sigma_r2"/>
</dbReference>
<dbReference type="Pfam" id="PF08281">
    <property type="entry name" value="Sigma70_r4_2"/>
    <property type="match status" value="1"/>
</dbReference>
<keyword evidence="8" id="KW-1185">Reference proteome</keyword>
<reference evidence="8" key="3">
    <citation type="submission" date="2018-05" db="EMBL/GenBank/DDBJ databases">
        <authorList>
            <person name="Lu D."/>
        </authorList>
    </citation>
    <scope>NUCLEOTIDE SEQUENCE [LARGE SCALE GENOMIC DNA]</scope>
    <source>
        <strain evidence="8">ZY111</strain>
    </source>
</reference>
<evidence type="ECO:0000313" key="7">
    <source>
        <dbReference type="EMBL" id="PWH83154.1"/>
    </source>
</evidence>
<comment type="caution">
    <text evidence="7">The sequence shown here is derived from an EMBL/GenBank/DDBJ whole genome shotgun (WGS) entry which is preliminary data.</text>
</comment>